<dbReference type="GO" id="GO:0051131">
    <property type="term" value="P:chaperone-mediated protein complex assembly"/>
    <property type="evidence" value="ECO:0007669"/>
    <property type="project" value="TreeGrafter"/>
</dbReference>
<accession>A0A1R0GU87</accession>
<gene>
    <name evidence="3" type="ORF">AYI68_g5498</name>
</gene>
<protein>
    <submittedName>
        <fullName evidence="3">Prefoldin subunit 6</fullName>
    </submittedName>
</protein>
<organism evidence="3 4">
    <name type="scientific">Smittium mucronatum</name>
    <dbReference type="NCBI Taxonomy" id="133383"/>
    <lineage>
        <taxon>Eukaryota</taxon>
        <taxon>Fungi</taxon>
        <taxon>Fungi incertae sedis</taxon>
        <taxon>Zoopagomycota</taxon>
        <taxon>Kickxellomycotina</taxon>
        <taxon>Harpellomycetes</taxon>
        <taxon>Harpellales</taxon>
        <taxon>Legeriomycetaceae</taxon>
        <taxon>Smittium</taxon>
    </lineage>
</organism>
<dbReference type="OrthoDB" id="248120at2759"/>
<keyword evidence="4" id="KW-1185">Reference proteome</keyword>
<dbReference type="GO" id="GO:0006457">
    <property type="term" value="P:protein folding"/>
    <property type="evidence" value="ECO:0007669"/>
    <property type="project" value="InterPro"/>
</dbReference>
<evidence type="ECO:0000313" key="4">
    <source>
        <dbReference type="Proteomes" id="UP000187455"/>
    </source>
</evidence>
<dbReference type="EMBL" id="LSSL01003506">
    <property type="protein sequence ID" value="OLY80408.1"/>
    <property type="molecule type" value="Genomic_DNA"/>
</dbReference>
<comment type="similarity">
    <text evidence="1">Belongs to the prefoldin subunit beta family.</text>
</comment>
<dbReference type="Pfam" id="PF01920">
    <property type="entry name" value="Prefoldin_2"/>
    <property type="match status" value="1"/>
</dbReference>
<dbReference type="GO" id="GO:0051087">
    <property type="term" value="F:protein-folding chaperone binding"/>
    <property type="evidence" value="ECO:0007669"/>
    <property type="project" value="TreeGrafter"/>
</dbReference>
<dbReference type="InterPro" id="IPR009053">
    <property type="entry name" value="Prefoldin"/>
</dbReference>
<reference evidence="3 4" key="1">
    <citation type="journal article" date="2016" name="Mol. Biol. Evol.">
        <title>Genome-Wide Survey of Gut Fungi (Harpellales) Reveals the First Horizontally Transferred Ubiquitin Gene from a Mosquito Host.</title>
        <authorList>
            <person name="Wang Y."/>
            <person name="White M.M."/>
            <person name="Kvist S."/>
            <person name="Moncalvo J.M."/>
        </authorList>
    </citation>
    <scope>NUCLEOTIDE SEQUENCE [LARGE SCALE GENOMIC DNA]</scope>
    <source>
        <strain evidence="3 4">ALG-7-W6</strain>
    </source>
</reference>
<dbReference type="InterPro" id="IPR002777">
    <property type="entry name" value="PFD_beta-like"/>
</dbReference>
<comment type="caution">
    <text evidence="3">The sequence shown here is derived from an EMBL/GenBank/DDBJ whole genome shotgun (WGS) entry which is preliminary data.</text>
</comment>
<dbReference type="PANTHER" id="PTHR21431">
    <property type="entry name" value="PREFOLDIN SUBUNIT 6"/>
    <property type="match status" value="1"/>
</dbReference>
<dbReference type="GO" id="GO:0005737">
    <property type="term" value="C:cytoplasm"/>
    <property type="evidence" value="ECO:0007669"/>
    <property type="project" value="TreeGrafter"/>
</dbReference>
<name>A0A1R0GU87_9FUNG</name>
<dbReference type="PANTHER" id="PTHR21431:SF0">
    <property type="entry name" value="PREFOLDIN SUBUNIT 6"/>
    <property type="match status" value="1"/>
</dbReference>
<sequence>MIGPVLVPQDKDEATLNVEKRIEYIKQELGRVDKRISTLATEQEKKSSEIYKLQSQFQGLMATKKA</sequence>
<dbReference type="Proteomes" id="UP000187455">
    <property type="component" value="Unassembled WGS sequence"/>
</dbReference>
<dbReference type="STRING" id="133383.A0A1R0GU87"/>
<dbReference type="Gene3D" id="1.10.287.370">
    <property type="match status" value="1"/>
</dbReference>
<evidence type="ECO:0000256" key="2">
    <source>
        <dbReference type="ARBA" id="ARBA00023186"/>
    </source>
</evidence>
<dbReference type="GO" id="GO:0016272">
    <property type="term" value="C:prefoldin complex"/>
    <property type="evidence" value="ECO:0007669"/>
    <property type="project" value="InterPro"/>
</dbReference>
<evidence type="ECO:0000256" key="1">
    <source>
        <dbReference type="ARBA" id="ARBA00008045"/>
    </source>
</evidence>
<dbReference type="AlphaFoldDB" id="A0A1R0GU87"/>
<proteinExistence type="inferred from homology"/>
<evidence type="ECO:0000313" key="3">
    <source>
        <dbReference type="EMBL" id="OLY80408.1"/>
    </source>
</evidence>
<keyword evidence="2" id="KW-0143">Chaperone</keyword>
<dbReference type="GO" id="GO:0051082">
    <property type="term" value="F:unfolded protein binding"/>
    <property type="evidence" value="ECO:0007669"/>
    <property type="project" value="InterPro"/>
</dbReference>
<dbReference type="SUPFAM" id="SSF46579">
    <property type="entry name" value="Prefoldin"/>
    <property type="match status" value="1"/>
</dbReference>